<dbReference type="PROSITE" id="PS51352">
    <property type="entry name" value="THIOREDOXIN_2"/>
    <property type="match status" value="1"/>
</dbReference>
<accession>A0A191ZIJ0</accession>
<protein>
    <recommendedName>
        <fullName evidence="1">Thioredoxin domain-containing protein</fullName>
    </recommendedName>
</protein>
<dbReference type="CDD" id="cd02947">
    <property type="entry name" value="TRX_family"/>
    <property type="match status" value="1"/>
</dbReference>
<dbReference type="EMBL" id="CP016027">
    <property type="protein sequence ID" value="ANJ67689.1"/>
    <property type="molecule type" value="Genomic_DNA"/>
</dbReference>
<name>A0A191ZIJ0_9GAMM</name>
<dbReference type="InterPro" id="IPR036249">
    <property type="entry name" value="Thioredoxin-like_sf"/>
</dbReference>
<evidence type="ECO:0000313" key="2">
    <source>
        <dbReference type="EMBL" id="ANJ67689.1"/>
    </source>
</evidence>
<dbReference type="Gene3D" id="3.40.30.10">
    <property type="entry name" value="Glutaredoxin"/>
    <property type="match status" value="1"/>
</dbReference>
<gene>
    <name evidence="2" type="ORF">A9404_10150</name>
</gene>
<dbReference type="STRING" id="1860122.A9404_10150"/>
<dbReference type="Proteomes" id="UP000078596">
    <property type="component" value="Chromosome"/>
</dbReference>
<dbReference type="InterPro" id="IPR013766">
    <property type="entry name" value="Thioredoxin_domain"/>
</dbReference>
<dbReference type="SUPFAM" id="SSF52833">
    <property type="entry name" value="Thioredoxin-like"/>
    <property type="match status" value="1"/>
</dbReference>
<dbReference type="RefSeq" id="WP_066101051.1">
    <property type="nucleotide sequence ID" value="NZ_CP016027.1"/>
</dbReference>
<reference evidence="2 3" key="1">
    <citation type="submission" date="2016-06" db="EMBL/GenBank/DDBJ databases">
        <title>Insight into the functional genes involving in sulfur oxidation in Pearl River water.</title>
        <authorList>
            <person name="Luo J."/>
            <person name="Tan X."/>
            <person name="Lin W."/>
        </authorList>
    </citation>
    <scope>NUCLEOTIDE SEQUENCE [LARGE SCALE GENOMIC DNA]</scope>
    <source>
        <strain evidence="2 3">LS2</strain>
    </source>
</reference>
<dbReference type="KEGG" id="haz:A9404_10150"/>
<evidence type="ECO:0000313" key="3">
    <source>
        <dbReference type="Proteomes" id="UP000078596"/>
    </source>
</evidence>
<dbReference type="Pfam" id="PF00085">
    <property type="entry name" value="Thioredoxin"/>
    <property type="match status" value="1"/>
</dbReference>
<dbReference type="OrthoDB" id="5295821at2"/>
<keyword evidence="3" id="KW-1185">Reference proteome</keyword>
<evidence type="ECO:0000259" key="1">
    <source>
        <dbReference type="PROSITE" id="PS51352"/>
    </source>
</evidence>
<sequence length="109" mass="12204">MLEPTDLEQFNQHLQSDGAVLVLFGGAHCGVCQVIKPKLESLISGQFPDITLLYVDCERQPGICGQSVVFSLPTVKLFLDGQLSLEKSRSFSLMELERELGRLIELWRP</sequence>
<organism evidence="2 3">
    <name type="scientific">Halothiobacillus diazotrophicus</name>
    <dbReference type="NCBI Taxonomy" id="1860122"/>
    <lineage>
        <taxon>Bacteria</taxon>
        <taxon>Pseudomonadati</taxon>
        <taxon>Pseudomonadota</taxon>
        <taxon>Gammaproteobacteria</taxon>
        <taxon>Chromatiales</taxon>
        <taxon>Halothiobacillaceae</taxon>
        <taxon>Halothiobacillus</taxon>
    </lineage>
</organism>
<proteinExistence type="predicted"/>
<feature type="domain" description="Thioredoxin" evidence="1">
    <location>
        <begin position="1"/>
        <end position="105"/>
    </location>
</feature>
<dbReference type="AlphaFoldDB" id="A0A191ZIJ0"/>